<keyword evidence="6 8" id="KW-0949">S-adenosyl-L-methionine</keyword>
<dbReference type="Gene3D" id="3.40.50.150">
    <property type="entry name" value="Vaccinia Virus protein VP39"/>
    <property type="match status" value="1"/>
</dbReference>
<dbReference type="EC" id="2.1.1.197" evidence="3 8"/>
<feature type="domain" description="Methyltransferase type 11" evidence="9">
    <location>
        <begin position="51"/>
        <end position="150"/>
    </location>
</feature>
<reference evidence="10" key="1">
    <citation type="journal article" date="2020" name="mSystems">
        <title>Genome- and Community-Level Interaction Insights into Carbon Utilization and Element Cycling Functions of Hydrothermarchaeota in Hydrothermal Sediment.</title>
        <authorList>
            <person name="Zhou Z."/>
            <person name="Liu Y."/>
            <person name="Xu W."/>
            <person name="Pan J."/>
            <person name="Luo Z.H."/>
            <person name="Li M."/>
        </authorList>
    </citation>
    <scope>NUCLEOTIDE SEQUENCE [LARGE SCALE GENOMIC DNA]</scope>
    <source>
        <strain evidence="10">SpSt-1181</strain>
    </source>
</reference>
<evidence type="ECO:0000256" key="1">
    <source>
        <dbReference type="ARBA" id="ARBA00000852"/>
    </source>
</evidence>
<name>A0A831SMN4_PROAE</name>
<dbReference type="HAMAP" id="MF_00835">
    <property type="entry name" value="BioC"/>
    <property type="match status" value="1"/>
</dbReference>
<dbReference type="UniPathway" id="UPA00078"/>
<proteinExistence type="inferred from homology"/>
<dbReference type="GO" id="GO:0010340">
    <property type="term" value="F:carboxyl-O-methyltransferase activity"/>
    <property type="evidence" value="ECO:0007669"/>
    <property type="project" value="UniProtKB-UniRule"/>
</dbReference>
<evidence type="ECO:0000313" key="10">
    <source>
        <dbReference type="EMBL" id="HED30471.1"/>
    </source>
</evidence>
<dbReference type="Proteomes" id="UP000886335">
    <property type="component" value="Unassembled WGS sequence"/>
</dbReference>
<keyword evidence="7 8" id="KW-0093">Biotin biosynthesis</keyword>
<dbReference type="PANTHER" id="PTHR13090:SF1">
    <property type="entry name" value="ARGININE-HYDROXYLASE NDUFAF5, MITOCHONDRIAL"/>
    <property type="match status" value="1"/>
</dbReference>
<dbReference type="PANTHER" id="PTHR13090">
    <property type="entry name" value="ARGININE-HYDROXYLASE NDUFAF5, MITOCHONDRIAL"/>
    <property type="match status" value="1"/>
</dbReference>
<comment type="pathway">
    <text evidence="2 8">Cofactor biosynthesis; biotin biosynthesis.</text>
</comment>
<dbReference type="CDD" id="cd02440">
    <property type="entry name" value="AdoMet_MTases"/>
    <property type="match status" value="1"/>
</dbReference>
<organism evidence="10">
    <name type="scientific">Prosthecochloris aestuarii</name>
    <dbReference type="NCBI Taxonomy" id="1102"/>
    <lineage>
        <taxon>Bacteria</taxon>
        <taxon>Pseudomonadati</taxon>
        <taxon>Chlorobiota</taxon>
        <taxon>Chlorobiia</taxon>
        <taxon>Chlorobiales</taxon>
        <taxon>Chlorobiaceae</taxon>
        <taxon>Prosthecochloris</taxon>
    </lineage>
</organism>
<evidence type="ECO:0000256" key="8">
    <source>
        <dbReference type="HAMAP-Rule" id="MF_00835"/>
    </source>
</evidence>
<comment type="catalytic activity">
    <reaction evidence="1 8">
        <text>malonyl-[ACP] + S-adenosyl-L-methionine = malonyl-[ACP] methyl ester + S-adenosyl-L-homocysteine</text>
        <dbReference type="Rhea" id="RHEA:17105"/>
        <dbReference type="Rhea" id="RHEA-COMP:9623"/>
        <dbReference type="Rhea" id="RHEA-COMP:9954"/>
        <dbReference type="ChEBI" id="CHEBI:57856"/>
        <dbReference type="ChEBI" id="CHEBI:59789"/>
        <dbReference type="ChEBI" id="CHEBI:78449"/>
        <dbReference type="ChEBI" id="CHEBI:78845"/>
        <dbReference type="EC" id="2.1.1.197"/>
    </reaction>
</comment>
<keyword evidence="4 8" id="KW-0489">Methyltransferase</keyword>
<dbReference type="Pfam" id="PF08241">
    <property type="entry name" value="Methyltransf_11"/>
    <property type="match status" value="1"/>
</dbReference>
<sequence>MRAVNKERVRRSFQRAAQGYDRHAVIQHAMADRLVSMTALSVGETCQPRVLEVGAGSGAVTLRLCSVLGIGELYLNDLVPGCRDMLEHELLRSGTRMSGFIAGDIESERLLLPGDLDLVVSGATLQWLEDLPGFFRRMAGVLKPGGLLAFSTFGPENLREIKFLESVGLEYHTLEEFRRMAAPWFDMVDTDEELRCLEFEGPEDVLRHMRATGVNGLDGARPWTRGRHRSFLDRYIRTFPTPDGVGLTYHALYCCMKKKERG</sequence>
<dbReference type="InterPro" id="IPR029063">
    <property type="entry name" value="SAM-dependent_MTases_sf"/>
</dbReference>
<evidence type="ECO:0000259" key="9">
    <source>
        <dbReference type="Pfam" id="PF08241"/>
    </source>
</evidence>
<evidence type="ECO:0000256" key="6">
    <source>
        <dbReference type="ARBA" id="ARBA00022691"/>
    </source>
</evidence>
<evidence type="ECO:0000256" key="2">
    <source>
        <dbReference type="ARBA" id="ARBA00004746"/>
    </source>
</evidence>
<dbReference type="GO" id="GO:0032259">
    <property type="term" value="P:methylation"/>
    <property type="evidence" value="ECO:0007669"/>
    <property type="project" value="UniProtKB-KW"/>
</dbReference>
<dbReference type="InterPro" id="IPR011814">
    <property type="entry name" value="BioC"/>
</dbReference>
<dbReference type="EMBL" id="DSBW01000049">
    <property type="protein sequence ID" value="HED30471.1"/>
    <property type="molecule type" value="Genomic_DNA"/>
</dbReference>
<comment type="caution">
    <text evidence="10">The sequence shown here is derived from an EMBL/GenBank/DDBJ whole genome shotgun (WGS) entry which is preliminary data.</text>
</comment>
<comment type="function">
    <text evidence="8">Converts the free carboxyl group of a malonyl-thioester to its methyl ester by transfer of a methyl group from S-adenosyl-L-methionine (SAM). It allows to synthesize pimeloyl-ACP via the fatty acid synthetic pathway.</text>
</comment>
<accession>A0A831SMN4</accession>
<comment type="similarity">
    <text evidence="8">Belongs to the methyltransferase superfamily.</text>
</comment>
<dbReference type="GO" id="GO:0008757">
    <property type="term" value="F:S-adenosylmethionine-dependent methyltransferase activity"/>
    <property type="evidence" value="ECO:0007669"/>
    <property type="project" value="InterPro"/>
</dbReference>
<evidence type="ECO:0000256" key="7">
    <source>
        <dbReference type="ARBA" id="ARBA00022756"/>
    </source>
</evidence>
<evidence type="ECO:0000256" key="3">
    <source>
        <dbReference type="ARBA" id="ARBA00012327"/>
    </source>
</evidence>
<evidence type="ECO:0000256" key="4">
    <source>
        <dbReference type="ARBA" id="ARBA00022603"/>
    </source>
</evidence>
<dbReference type="GO" id="GO:0009102">
    <property type="term" value="P:biotin biosynthetic process"/>
    <property type="evidence" value="ECO:0007669"/>
    <property type="project" value="UniProtKB-UniRule"/>
</dbReference>
<evidence type="ECO:0000256" key="5">
    <source>
        <dbReference type="ARBA" id="ARBA00022679"/>
    </source>
</evidence>
<dbReference type="NCBIfam" id="TIGR02072">
    <property type="entry name" value="BioC"/>
    <property type="match status" value="1"/>
</dbReference>
<dbReference type="InterPro" id="IPR013216">
    <property type="entry name" value="Methyltransf_11"/>
</dbReference>
<dbReference type="GO" id="GO:0102130">
    <property type="term" value="F:malonyl-CoA methyltransferase activity"/>
    <property type="evidence" value="ECO:0007669"/>
    <property type="project" value="UniProtKB-EC"/>
</dbReference>
<dbReference type="SUPFAM" id="SSF53335">
    <property type="entry name" value="S-adenosyl-L-methionine-dependent methyltransferases"/>
    <property type="match status" value="1"/>
</dbReference>
<protein>
    <recommendedName>
        <fullName evidence="3 8">Malonyl-[acyl-carrier protein] O-methyltransferase</fullName>
        <shortName evidence="8">Malonyl-ACP O-methyltransferase</shortName>
        <ecNumber evidence="3 8">2.1.1.197</ecNumber>
    </recommendedName>
    <alternativeName>
        <fullName evidence="8">Biotin synthesis protein BioC</fullName>
    </alternativeName>
</protein>
<dbReference type="AlphaFoldDB" id="A0A831SMN4"/>
<dbReference type="InterPro" id="IPR050602">
    <property type="entry name" value="Malonyl-ACP_OMT"/>
</dbReference>
<keyword evidence="5 8" id="KW-0808">Transferase</keyword>
<gene>
    <name evidence="8 10" type="primary">bioC</name>
    <name evidence="10" type="ORF">ENN50_02020</name>
</gene>